<feature type="compositionally biased region" description="Basic and acidic residues" evidence="1">
    <location>
        <begin position="161"/>
        <end position="183"/>
    </location>
</feature>
<feature type="region of interest" description="Disordered" evidence="1">
    <location>
        <begin position="717"/>
        <end position="808"/>
    </location>
</feature>
<feature type="compositionally biased region" description="Polar residues" evidence="1">
    <location>
        <begin position="566"/>
        <end position="582"/>
    </location>
</feature>
<feature type="compositionally biased region" description="Basic and acidic residues" evidence="1">
    <location>
        <begin position="789"/>
        <end position="802"/>
    </location>
</feature>
<gene>
    <name evidence="2" type="ORF">UPYG_G00107500</name>
</gene>
<sequence>MEMESYEDFCIRSLDRLKAESKVKQRDCEPTGPLGGLTDFIHFHGRAVLSPLLTLEQRRAMAQYRERAAKLEVDRQTLNRSGLLARVQNILDKAQAHKVPEIELNMDPSTPMEAVNGYTLVIESPGQDGAGLDGLQIAGRPDTSETVPTLLLNRYRAEKIETPAEKTKGEQEKRREEEVRTEQEVSLQSFLRRSREYVERENAQLGSKVMGRVTPTTPPANSLSDKENESRSPLKETIQEQGHGSLPSPPQTQPLYQTQARYQAAGEPYEPYTLLPSPKPSQSPKPHRRRPRPVSTGNIMISFPIAPGDLVPRGLAGRHPEGAVTTASGVTKSLYQASGVGGVSRHDSQVGSSPVLEKSSVSTPGPAALHDTIGSGFRRRCYTLDSQLPPSPSASGPAVDRSQERLPRFIRGVAHFAPSRRSPAMPLNKSFEVDNPSPALLRPHVRPLTPDLSPCHQPHGSHDARILVEQLDSKTEEAQQRVRALEEMQRRLEEEHALQMSLLMAEQEREQQHLRQELVEKERRLREQGCGQPLSGGMGRDQRSESYPSCPDLSPALSPADRSPGDSGQNMGFSSPQTSSCPTMQPPACLWGPIWGASAHRGRHSQVVTVEQQRALCHLAAITRGFLTRRLLQTEKVKQLRQTVQDTQDFILSFQTEALQKKGAISAQDLSLQERVRAQLRAARYDIHDIFFEISLEERLALLKLDRDVRTEKKLREMEKARTPKDRVLSAATQRSLDRKKRVGESPGQARKVQQKPKSPPTNRVLKPNQGQNAPVAGQLNRQGSWYRKAPEDRVKRSDSLKKQHSLG</sequence>
<organism evidence="2 3">
    <name type="scientific">Umbra pygmaea</name>
    <name type="common">Eastern mudminnow</name>
    <dbReference type="NCBI Taxonomy" id="75934"/>
    <lineage>
        <taxon>Eukaryota</taxon>
        <taxon>Metazoa</taxon>
        <taxon>Chordata</taxon>
        <taxon>Craniata</taxon>
        <taxon>Vertebrata</taxon>
        <taxon>Euteleostomi</taxon>
        <taxon>Actinopterygii</taxon>
        <taxon>Neopterygii</taxon>
        <taxon>Teleostei</taxon>
        <taxon>Protacanthopterygii</taxon>
        <taxon>Esociformes</taxon>
        <taxon>Umbridae</taxon>
        <taxon>Umbra</taxon>
    </lineage>
</organism>
<evidence type="ECO:0000313" key="3">
    <source>
        <dbReference type="Proteomes" id="UP001557470"/>
    </source>
</evidence>
<accession>A0ABD0X2K1</accession>
<feature type="compositionally biased region" description="Basic and acidic residues" evidence="1">
    <location>
        <begin position="717"/>
        <end position="728"/>
    </location>
</feature>
<proteinExistence type="predicted"/>
<evidence type="ECO:0000256" key="1">
    <source>
        <dbReference type="SAM" id="MobiDB-lite"/>
    </source>
</evidence>
<feature type="region of interest" description="Disordered" evidence="1">
    <location>
        <begin position="201"/>
        <end position="306"/>
    </location>
</feature>
<dbReference type="PANTHER" id="PTHR13594">
    <property type="entry name" value="CENTRIOLAR COILED-COIL PROTEIN OF 110 KDA"/>
    <property type="match status" value="1"/>
</dbReference>
<keyword evidence="3" id="KW-1185">Reference proteome</keyword>
<name>A0ABD0X2K1_UMBPY</name>
<dbReference type="Proteomes" id="UP001557470">
    <property type="component" value="Unassembled WGS sequence"/>
</dbReference>
<dbReference type="Pfam" id="PF16025">
    <property type="entry name" value="CaM_bind"/>
    <property type="match status" value="1"/>
</dbReference>
<reference evidence="2 3" key="1">
    <citation type="submission" date="2024-06" db="EMBL/GenBank/DDBJ databases">
        <authorList>
            <person name="Pan Q."/>
            <person name="Wen M."/>
            <person name="Jouanno E."/>
            <person name="Zahm M."/>
            <person name="Klopp C."/>
            <person name="Cabau C."/>
            <person name="Louis A."/>
            <person name="Berthelot C."/>
            <person name="Parey E."/>
            <person name="Roest Crollius H."/>
            <person name="Montfort J."/>
            <person name="Robinson-Rechavi M."/>
            <person name="Bouchez O."/>
            <person name="Lampietro C."/>
            <person name="Lopez Roques C."/>
            <person name="Donnadieu C."/>
            <person name="Postlethwait J."/>
            <person name="Bobe J."/>
            <person name="Verreycken H."/>
            <person name="Guiguen Y."/>
        </authorList>
    </citation>
    <scope>NUCLEOTIDE SEQUENCE [LARGE SCALE GENOMIC DNA]</scope>
    <source>
        <strain evidence="2">Up_M1</strain>
        <tissue evidence="2">Testis</tissue>
    </source>
</reference>
<feature type="region of interest" description="Disordered" evidence="1">
    <location>
        <begin position="161"/>
        <end position="189"/>
    </location>
</feature>
<feature type="region of interest" description="Disordered" evidence="1">
    <location>
        <begin position="338"/>
        <end position="374"/>
    </location>
</feature>
<dbReference type="PANTHER" id="PTHR13594:SF3">
    <property type="entry name" value="CENTRIOLAR COILED-COIL PROTEIN OF 110 KDA-LIKE ISOFORM X3"/>
    <property type="match status" value="1"/>
</dbReference>
<feature type="region of interest" description="Disordered" evidence="1">
    <location>
        <begin position="523"/>
        <end position="582"/>
    </location>
</feature>
<comment type="caution">
    <text evidence="2">The sequence shown here is derived from an EMBL/GenBank/DDBJ whole genome shotgun (WGS) entry which is preliminary data.</text>
</comment>
<dbReference type="InterPro" id="IPR033207">
    <property type="entry name" value="CCP110"/>
</dbReference>
<dbReference type="EMBL" id="JAGEUA010000003">
    <property type="protein sequence ID" value="KAL0993414.1"/>
    <property type="molecule type" value="Genomic_DNA"/>
</dbReference>
<protein>
    <recommendedName>
        <fullName evidence="4">Centriolar coiled-coil protein of 110 kDa-like</fullName>
    </recommendedName>
</protein>
<feature type="compositionally biased region" description="Basic and acidic residues" evidence="1">
    <location>
        <begin position="224"/>
        <end position="238"/>
    </location>
</feature>
<dbReference type="AlphaFoldDB" id="A0ABD0X2K1"/>
<evidence type="ECO:0008006" key="4">
    <source>
        <dbReference type="Google" id="ProtNLM"/>
    </source>
</evidence>
<evidence type="ECO:0000313" key="2">
    <source>
        <dbReference type="EMBL" id="KAL0993414.1"/>
    </source>
</evidence>